<comment type="caution">
    <text evidence="1">The sequence shown here is derived from an EMBL/GenBank/DDBJ whole genome shotgun (WGS) entry which is preliminary data.</text>
</comment>
<dbReference type="Proteomes" id="UP000006327">
    <property type="component" value="Unassembled WGS sequence"/>
</dbReference>
<accession>K6YM04</accession>
<dbReference type="STRING" id="493475.GARC_2230"/>
<evidence type="ECO:0008006" key="3">
    <source>
        <dbReference type="Google" id="ProtNLM"/>
    </source>
</evidence>
<sequence>MGSSVANVEQQSINLALRYRYDLSEQLSIGWTETVRDAEGYYNYINGIDTKYQLTDKVTFRAQILRSDTLYPIDLYKEFCDDNSDSAYQDDVQTTLTKNERSVFMKFSYAWLN</sequence>
<name>K6YM04_9ALTE</name>
<protein>
    <recommendedName>
        <fullName evidence="3">Outer membrane protein beta-barrel domain-containing protein</fullName>
    </recommendedName>
</protein>
<keyword evidence="2" id="KW-1185">Reference proteome</keyword>
<evidence type="ECO:0000313" key="1">
    <source>
        <dbReference type="EMBL" id="GAC19197.1"/>
    </source>
</evidence>
<evidence type="ECO:0000313" key="2">
    <source>
        <dbReference type="Proteomes" id="UP000006327"/>
    </source>
</evidence>
<organism evidence="1 2">
    <name type="scientific">Paraglaciecola arctica BSs20135</name>
    <dbReference type="NCBI Taxonomy" id="493475"/>
    <lineage>
        <taxon>Bacteria</taxon>
        <taxon>Pseudomonadati</taxon>
        <taxon>Pseudomonadota</taxon>
        <taxon>Gammaproteobacteria</taxon>
        <taxon>Alteromonadales</taxon>
        <taxon>Alteromonadaceae</taxon>
        <taxon>Paraglaciecola</taxon>
    </lineage>
</organism>
<gene>
    <name evidence="1" type="ORF">GARC_2230</name>
</gene>
<proteinExistence type="predicted"/>
<reference evidence="1 2" key="1">
    <citation type="journal article" date="2017" name="Antonie Van Leeuwenhoek">
        <title>Rhizobium rhizosphaerae sp. nov., a novel species isolated from rice rhizosphere.</title>
        <authorList>
            <person name="Zhao J.J."/>
            <person name="Zhang J."/>
            <person name="Zhang R.J."/>
            <person name="Zhang C.W."/>
            <person name="Yin H.Q."/>
            <person name="Zhang X.X."/>
        </authorList>
    </citation>
    <scope>NUCLEOTIDE SEQUENCE [LARGE SCALE GENOMIC DNA]</scope>
    <source>
        <strain evidence="1 2">BSs20135</strain>
    </source>
</reference>
<dbReference type="EMBL" id="BAEO01000028">
    <property type="protein sequence ID" value="GAC19197.1"/>
    <property type="molecule type" value="Genomic_DNA"/>
</dbReference>
<dbReference type="AlphaFoldDB" id="K6YM04"/>